<evidence type="ECO:0000313" key="10">
    <source>
        <dbReference type="Proteomes" id="UP000025171"/>
    </source>
</evidence>
<feature type="chain" id="PRO_5001572667" evidence="7">
    <location>
        <begin position="30"/>
        <end position="323"/>
    </location>
</feature>
<dbReference type="Proteomes" id="UP000025171">
    <property type="component" value="Unassembled WGS sequence"/>
</dbReference>
<accession>A0A059FPB4</accession>
<comment type="subcellular location">
    <subcellularLocation>
        <location evidence="1">Secreted</location>
    </subcellularLocation>
</comment>
<feature type="signal peptide" evidence="7">
    <location>
        <begin position="1"/>
        <end position="29"/>
    </location>
</feature>
<reference evidence="9 10" key="1">
    <citation type="journal article" date="2014" name="Antonie Van Leeuwenhoek">
        <title>Hyphomonas beringensis sp. nov. and Hyphomonas chukchiensis sp. nov., isolated from surface seawater of the Bering Sea and Chukchi Sea.</title>
        <authorList>
            <person name="Li C."/>
            <person name="Lai Q."/>
            <person name="Li G."/>
            <person name="Dong C."/>
            <person name="Wang J."/>
            <person name="Liao Y."/>
            <person name="Shao Z."/>
        </authorList>
    </citation>
    <scope>NUCLEOTIDE SEQUENCE [LARGE SCALE GENOMIC DNA]</scope>
    <source>
        <strain evidence="9 10">MHS-2</strain>
    </source>
</reference>
<evidence type="ECO:0000313" key="9">
    <source>
        <dbReference type="EMBL" id="KCZ92474.1"/>
    </source>
</evidence>
<evidence type="ECO:0000256" key="4">
    <source>
        <dbReference type="ARBA" id="ARBA00023157"/>
    </source>
</evidence>
<dbReference type="PROSITE" id="PS00134">
    <property type="entry name" value="TRYPSIN_HIS"/>
    <property type="match status" value="1"/>
</dbReference>
<dbReference type="OrthoDB" id="267336at2"/>
<dbReference type="InterPro" id="IPR018114">
    <property type="entry name" value="TRYPSIN_HIS"/>
</dbReference>
<dbReference type="PATRIC" id="fig|1280950.3.peg.2115"/>
<dbReference type="Pfam" id="PF00089">
    <property type="entry name" value="Trypsin"/>
    <property type="match status" value="1"/>
</dbReference>
<dbReference type="EMBL" id="ARYK01000004">
    <property type="protein sequence ID" value="KCZ92474.1"/>
    <property type="molecule type" value="Genomic_DNA"/>
</dbReference>
<dbReference type="PANTHER" id="PTHR24256">
    <property type="entry name" value="TRYPTASE-RELATED"/>
    <property type="match status" value="1"/>
</dbReference>
<dbReference type="SMART" id="SM00020">
    <property type="entry name" value="Tryp_SPc"/>
    <property type="match status" value="1"/>
</dbReference>
<sequence>MYGSAYRTVFRTLSVLACACVVMAASASAQIIAGRDASADDWPGIASLQTALGHSLFHECGATVISPDWALTAAHCVENARIDPAGRAVQYVAEDDGALVRFGTLRIAIGAADLRRMVSGTVFPLSRVVVHPAYVPGAPEAGNDIALLRLEAPWDGPLTRVDGLTALASDDAGRSGTPLLVAGYGRTGEDAPGEEAFSRTGRQLSAPKMRLQEGVVPVVDTVSCQQQIDSLVETYGLSAAYGSVRISPDAQVCAGAGTTDSCQGDSGGPLAYRDFDGPPVQVGVVSWGLGCGRPESPGIYTRVSAYAGWISGVTGLDMAPPQP</sequence>
<keyword evidence="6" id="KW-0720">Serine protease</keyword>
<dbReference type="InterPro" id="IPR033116">
    <property type="entry name" value="TRYPSIN_SER"/>
</dbReference>
<dbReference type="GO" id="GO:0005576">
    <property type="term" value="C:extracellular region"/>
    <property type="evidence" value="ECO:0007669"/>
    <property type="project" value="UniProtKB-SubCell"/>
</dbReference>
<evidence type="ECO:0000256" key="3">
    <source>
        <dbReference type="ARBA" id="ARBA00022729"/>
    </source>
</evidence>
<feature type="domain" description="Peptidase S1" evidence="8">
    <location>
        <begin position="31"/>
        <end position="315"/>
    </location>
</feature>
<comment type="caution">
    <text evidence="9">The sequence shown here is derived from an EMBL/GenBank/DDBJ whole genome shotgun (WGS) entry which is preliminary data.</text>
</comment>
<dbReference type="FunFam" id="2.40.10.10:FF:000054">
    <property type="entry name" value="Complement C1r subcomponent"/>
    <property type="match status" value="1"/>
</dbReference>
<dbReference type="AlphaFoldDB" id="A0A059FPB4"/>
<evidence type="ECO:0000256" key="7">
    <source>
        <dbReference type="SAM" id="SignalP"/>
    </source>
</evidence>
<evidence type="ECO:0000259" key="8">
    <source>
        <dbReference type="PROSITE" id="PS50240"/>
    </source>
</evidence>
<keyword evidence="6" id="KW-0378">Hydrolase</keyword>
<dbReference type="InterPro" id="IPR043504">
    <property type="entry name" value="Peptidase_S1_PA_chymotrypsin"/>
</dbReference>
<keyword evidence="10" id="KW-1185">Reference proteome</keyword>
<evidence type="ECO:0000256" key="2">
    <source>
        <dbReference type="ARBA" id="ARBA00022525"/>
    </source>
</evidence>
<keyword evidence="3 7" id="KW-0732">Signal</keyword>
<evidence type="ECO:0000256" key="6">
    <source>
        <dbReference type="RuleBase" id="RU363034"/>
    </source>
</evidence>
<dbReference type="STRING" id="1280950.HJO_10574"/>
<name>A0A059FPB4_9PROT</name>
<keyword evidence="5" id="KW-0325">Glycoprotein</keyword>
<gene>
    <name evidence="9" type="ORF">HJO_10574</name>
</gene>
<dbReference type="PROSITE" id="PS00135">
    <property type="entry name" value="TRYPSIN_SER"/>
    <property type="match status" value="1"/>
</dbReference>
<keyword evidence="4" id="KW-1015">Disulfide bond</keyword>
<dbReference type="InterPro" id="IPR001254">
    <property type="entry name" value="Trypsin_dom"/>
</dbReference>
<protein>
    <submittedName>
        <fullName evidence="9">Trypsin domain-containing lipoprotein</fullName>
    </submittedName>
</protein>
<dbReference type="PROSITE" id="PS50240">
    <property type="entry name" value="TRYPSIN_DOM"/>
    <property type="match status" value="1"/>
</dbReference>
<keyword evidence="2" id="KW-0964">Secreted</keyword>
<evidence type="ECO:0000256" key="1">
    <source>
        <dbReference type="ARBA" id="ARBA00004613"/>
    </source>
</evidence>
<dbReference type="GO" id="GO:0004252">
    <property type="term" value="F:serine-type endopeptidase activity"/>
    <property type="evidence" value="ECO:0007669"/>
    <property type="project" value="InterPro"/>
</dbReference>
<dbReference type="CDD" id="cd00190">
    <property type="entry name" value="Tryp_SPc"/>
    <property type="match status" value="1"/>
</dbReference>
<evidence type="ECO:0000256" key="5">
    <source>
        <dbReference type="ARBA" id="ARBA00023180"/>
    </source>
</evidence>
<dbReference type="GO" id="GO:0006508">
    <property type="term" value="P:proteolysis"/>
    <property type="evidence" value="ECO:0007669"/>
    <property type="project" value="UniProtKB-KW"/>
</dbReference>
<dbReference type="RefSeq" id="WP_084141905.1">
    <property type="nucleotide sequence ID" value="NZ_ARYK01000004.1"/>
</dbReference>
<dbReference type="Gene3D" id="2.40.10.10">
    <property type="entry name" value="Trypsin-like serine proteases"/>
    <property type="match status" value="2"/>
</dbReference>
<dbReference type="SUPFAM" id="SSF50494">
    <property type="entry name" value="Trypsin-like serine proteases"/>
    <property type="match status" value="1"/>
</dbReference>
<dbReference type="InterPro" id="IPR009003">
    <property type="entry name" value="Peptidase_S1_PA"/>
</dbReference>
<organism evidence="9 10">
    <name type="scientific">Hyphomonas johnsonii MHS-2</name>
    <dbReference type="NCBI Taxonomy" id="1280950"/>
    <lineage>
        <taxon>Bacteria</taxon>
        <taxon>Pseudomonadati</taxon>
        <taxon>Pseudomonadota</taxon>
        <taxon>Alphaproteobacteria</taxon>
        <taxon>Hyphomonadales</taxon>
        <taxon>Hyphomonadaceae</taxon>
        <taxon>Hyphomonas</taxon>
    </lineage>
</organism>
<proteinExistence type="predicted"/>
<dbReference type="PRINTS" id="PR00722">
    <property type="entry name" value="CHYMOTRYPSIN"/>
</dbReference>
<dbReference type="InterPro" id="IPR001314">
    <property type="entry name" value="Peptidase_S1A"/>
</dbReference>
<dbReference type="eggNOG" id="COG5640">
    <property type="taxonomic scope" value="Bacteria"/>
</dbReference>
<dbReference type="InterPro" id="IPR051487">
    <property type="entry name" value="Ser/Thr_Proteases_Immune/Dev"/>
</dbReference>
<keyword evidence="6" id="KW-0645">Protease</keyword>
<keyword evidence="9" id="KW-0449">Lipoprotein</keyword>